<evidence type="ECO:0000256" key="5">
    <source>
        <dbReference type="ARBA" id="ARBA00022448"/>
    </source>
</evidence>
<feature type="domain" description="ABC3 transporter permease C-terminal" evidence="12">
    <location>
        <begin position="231"/>
        <end position="342"/>
    </location>
</feature>
<evidence type="ECO:0000259" key="12">
    <source>
        <dbReference type="Pfam" id="PF02687"/>
    </source>
</evidence>
<evidence type="ECO:0000256" key="9">
    <source>
        <dbReference type="ARBA" id="ARBA00023136"/>
    </source>
</evidence>
<keyword evidence="5" id="KW-0813">Transport</keyword>
<dbReference type="RefSeq" id="WP_262853645.1">
    <property type="nucleotide sequence ID" value="NZ_JAOPKZ010000001.1"/>
</dbReference>
<proteinExistence type="inferred from homology"/>
<protein>
    <recommendedName>
        <fullName evidence="4">Putative hemin transport system permease protein HrtB</fullName>
    </recommendedName>
</protein>
<keyword evidence="9 11" id="KW-0472">Membrane</keyword>
<keyword evidence="8 11" id="KW-1133">Transmembrane helix</keyword>
<name>A0ABT2QMR7_9STAP</name>
<accession>A0ABT2QMR7</accession>
<evidence type="ECO:0000256" key="7">
    <source>
        <dbReference type="ARBA" id="ARBA00022692"/>
    </source>
</evidence>
<evidence type="ECO:0000256" key="4">
    <source>
        <dbReference type="ARBA" id="ARBA00016962"/>
    </source>
</evidence>
<dbReference type="Proteomes" id="UP001209553">
    <property type="component" value="Unassembled WGS sequence"/>
</dbReference>
<evidence type="ECO:0000256" key="8">
    <source>
        <dbReference type="ARBA" id="ARBA00022989"/>
    </source>
</evidence>
<dbReference type="InterPro" id="IPR051125">
    <property type="entry name" value="ABC-4/HrtB_transporter"/>
</dbReference>
<evidence type="ECO:0000256" key="3">
    <source>
        <dbReference type="ARBA" id="ARBA00011131"/>
    </source>
</evidence>
<evidence type="ECO:0000256" key="10">
    <source>
        <dbReference type="ARBA" id="ARBA00024973"/>
    </source>
</evidence>
<comment type="subunit">
    <text evidence="3">The complex is composed of two ATP-binding proteins (HrtA), two transmembrane proteins (HrtB) and a solute-binding protein.</text>
</comment>
<feature type="transmembrane region" description="Helical" evidence="11">
    <location>
        <begin position="272"/>
        <end position="295"/>
    </location>
</feature>
<keyword evidence="14" id="KW-1185">Reference proteome</keyword>
<dbReference type="PANTHER" id="PTHR43738:SF1">
    <property type="entry name" value="HEMIN TRANSPORT SYSTEM PERMEASE PROTEIN HRTB-RELATED"/>
    <property type="match status" value="1"/>
</dbReference>
<evidence type="ECO:0000256" key="11">
    <source>
        <dbReference type="SAM" id="Phobius"/>
    </source>
</evidence>
<comment type="similarity">
    <text evidence="2">Belongs to the ABC-4 integral membrane protein family. HrtB subfamily.</text>
</comment>
<feature type="transmembrane region" description="Helical" evidence="11">
    <location>
        <begin position="229"/>
        <end position="251"/>
    </location>
</feature>
<comment type="subcellular location">
    <subcellularLocation>
        <location evidence="1">Cell membrane</location>
        <topology evidence="1">Multi-pass membrane protein</topology>
    </subcellularLocation>
</comment>
<evidence type="ECO:0000313" key="14">
    <source>
        <dbReference type="Proteomes" id="UP001209553"/>
    </source>
</evidence>
<dbReference type="Pfam" id="PF02687">
    <property type="entry name" value="FtsX"/>
    <property type="match status" value="1"/>
</dbReference>
<dbReference type="PANTHER" id="PTHR43738">
    <property type="entry name" value="ABC TRANSPORTER, MEMBRANE PROTEIN"/>
    <property type="match status" value="1"/>
</dbReference>
<evidence type="ECO:0000313" key="13">
    <source>
        <dbReference type="EMBL" id="MCU5745257.1"/>
    </source>
</evidence>
<organism evidence="13 14">
    <name type="scientific">Staphylococcus marylandisciuri</name>
    <dbReference type="NCBI Taxonomy" id="2981529"/>
    <lineage>
        <taxon>Bacteria</taxon>
        <taxon>Bacillati</taxon>
        <taxon>Bacillota</taxon>
        <taxon>Bacilli</taxon>
        <taxon>Bacillales</taxon>
        <taxon>Staphylococcaceae</taxon>
        <taxon>Staphylococcus</taxon>
    </lineage>
</organism>
<evidence type="ECO:0000256" key="6">
    <source>
        <dbReference type="ARBA" id="ARBA00022475"/>
    </source>
</evidence>
<evidence type="ECO:0000256" key="2">
    <source>
        <dbReference type="ARBA" id="ARBA00008697"/>
    </source>
</evidence>
<comment type="caution">
    <text evidence="13">The sequence shown here is derived from an EMBL/GenBank/DDBJ whole genome shotgun (WGS) entry which is preliminary data.</text>
</comment>
<keyword evidence="7 11" id="KW-0812">Transmembrane</keyword>
<evidence type="ECO:0000256" key="1">
    <source>
        <dbReference type="ARBA" id="ARBA00004651"/>
    </source>
</evidence>
<dbReference type="EMBL" id="JAOPKZ010000001">
    <property type="protein sequence ID" value="MCU5745257.1"/>
    <property type="molecule type" value="Genomic_DNA"/>
</dbReference>
<reference evidence="13 14" key="1">
    <citation type="journal article" date="2023" name="Int. J. Syst. Evol. Microbiol.">
        <title>Streptococcus sciuri sp. nov., Staphylococcus marylandisciuri sp. nov. and Staphylococcus americanisciuri sp. nov., isolated from faeces of eastern grey squirrel (Sciurus carolinensis).</title>
        <authorList>
            <person name="Volokhov D.V."/>
            <person name="Zagorodnyaya T.A."/>
            <person name="Furtak V.A."/>
            <person name="Nattanmai G."/>
            <person name="Randall L."/>
            <person name="Jose S."/>
            <person name="Gao Y."/>
            <person name="Eisenberg T."/>
            <person name="Delmonte P."/>
            <person name="Blom J."/>
            <person name="Mitchell K.K."/>
        </authorList>
    </citation>
    <scope>NUCLEOTIDE SEQUENCE [LARGE SCALE GENOMIC DNA]</scope>
    <source>
        <strain evidence="13 14">SQ8-PEA</strain>
    </source>
</reference>
<keyword evidence="6" id="KW-1003">Cell membrane</keyword>
<sequence>MSLAWKEMKYYKFRFILIMMIILLLGLMVLFISGLAKGLGRENISLLDNMNASNYVMQEKKQPQLQTSILNHHQSDQIEEVVNQRPLKLASDKIYTNKDEESIILTNTVKNDKPKLKEGRYPKEDKEVAINEKLTSQGISVGDTIKLKGNHKVKVSGILNDTMYSHSSVVMMSDNGFNKQVSKAAKVYPIKNLSEKQKNKLNAIDGVKVYSQDDITQEIPSYQAEQAPLNMMIVSLFVITAIVLSAFFYVMTIQKISQIGILKAIGIKTKHLLLSLVTQILITTLAGVLLAIIIVSGLSIFMPVSMPFHLELTNIGLVIVIFIIVGIVGAILSFIKLFRIDPIEAIGGAEE</sequence>
<feature type="transmembrane region" description="Helical" evidence="11">
    <location>
        <begin position="315"/>
        <end position="335"/>
    </location>
</feature>
<comment type="function">
    <text evidence="10">Part of the ABC transporter complex hrt involved in hemin import. Responsible for the translocation of the substrate across the membrane.</text>
</comment>
<dbReference type="InterPro" id="IPR003838">
    <property type="entry name" value="ABC3_permease_C"/>
</dbReference>
<gene>
    <name evidence="13" type="ORF">N9R04_00795</name>
</gene>